<gene>
    <name evidence="2" type="ORF">MGWOODY_XGa841</name>
</gene>
<dbReference type="AlphaFoldDB" id="A0A170PS53"/>
<dbReference type="GO" id="GO:0047661">
    <property type="term" value="F:amino-acid racemase activity"/>
    <property type="evidence" value="ECO:0007669"/>
    <property type="project" value="InterPro"/>
</dbReference>
<protein>
    <submittedName>
        <fullName evidence="2">Hydantoin racemase</fullName>
        <ecNumber evidence="2">5.1.99.-</ecNumber>
    </submittedName>
</protein>
<organism evidence="2">
    <name type="scientific">hydrothermal vent metagenome</name>
    <dbReference type="NCBI Taxonomy" id="652676"/>
    <lineage>
        <taxon>unclassified sequences</taxon>
        <taxon>metagenomes</taxon>
        <taxon>ecological metagenomes</taxon>
    </lineage>
</organism>
<dbReference type="InterPro" id="IPR053714">
    <property type="entry name" value="Iso_Racemase_Enz_sf"/>
</dbReference>
<dbReference type="PANTHER" id="PTHR28047">
    <property type="entry name" value="PROTEIN DCG1"/>
    <property type="match status" value="1"/>
</dbReference>
<accession>A0A170PS53</accession>
<dbReference type="PANTHER" id="PTHR28047:SF5">
    <property type="entry name" value="PROTEIN DCG1"/>
    <property type="match status" value="1"/>
</dbReference>
<dbReference type="InterPro" id="IPR052186">
    <property type="entry name" value="Hydantoin_racemase-like"/>
</dbReference>
<dbReference type="Pfam" id="PF01177">
    <property type="entry name" value="Asp_Glu_race"/>
    <property type="match status" value="1"/>
</dbReference>
<proteinExistence type="inferred from homology"/>
<reference evidence="2" key="1">
    <citation type="submission" date="2015-10" db="EMBL/GenBank/DDBJ databases">
        <authorList>
            <person name="Gilbert D.G."/>
        </authorList>
    </citation>
    <scope>NUCLEOTIDE SEQUENCE</scope>
</reference>
<dbReference type="Gene3D" id="3.40.50.12500">
    <property type="match status" value="1"/>
</dbReference>
<comment type="similarity">
    <text evidence="1">Belongs to the HyuE racemase family.</text>
</comment>
<sequence length="225" mass="23784">MDKSNPTGRITIINPNSSEAVTKSIDEAVDPLRWSEGPVIDCLTLKEGPPGIETQCHVDGVVAPLSDLIRKEDATTDSFVIACFSDPGLHSAREITSSSVFGIAESAYSMALNLGEKFGVIAILRASVIRQQRYVRQLGLSERYAASLPLDTGVSGLESDTAGEHLLAVGQELIDSHGADVLILGCAGMARFRQRIAADLNVPVIDPCQAATIQAVASVRLAIAS</sequence>
<dbReference type="EMBL" id="CZRL01000104">
    <property type="protein sequence ID" value="CUS54547.1"/>
    <property type="molecule type" value="Genomic_DNA"/>
</dbReference>
<evidence type="ECO:0000313" key="2">
    <source>
        <dbReference type="EMBL" id="CUS54547.1"/>
    </source>
</evidence>
<dbReference type="EC" id="5.1.99.-" evidence="2"/>
<evidence type="ECO:0000256" key="1">
    <source>
        <dbReference type="ARBA" id="ARBA00038414"/>
    </source>
</evidence>
<dbReference type="InterPro" id="IPR015942">
    <property type="entry name" value="Asp/Glu/hydantoin_racemase"/>
</dbReference>
<name>A0A170PS53_9ZZZZ</name>
<keyword evidence="2" id="KW-0413">Isomerase</keyword>